<dbReference type="Proteomes" id="UP001304340">
    <property type="component" value="Chromosome"/>
</dbReference>
<dbReference type="RefSeq" id="WP_319155892.1">
    <property type="nucleotide sequence ID" value="NZ_CP138359.1"/>
</dbReference>
<dbReference type="InterPro" id="IPR036388">
    <property type="entry name" value="WH-like_DNA-bd_sf"/>
</dbReference>
<dbReference type="AlphaFoldDB" id="A0AAF0Z2V7"/>
<sequence length="270" mass="29933">MAERMISRGDSAAAAWLPDALPSSERPVNGDLALIEETRSGSPDAFLELWVRHVSSVARFTYRLIGSEAATHSVINEAFAAVMLDIARDRPDRHRIGLEPFRLSVYRAVADLVGHPLPSRDAVPAVLRGLRRLSPRLQSILWYRDVEAVQAREVGRLLGESPADIVSARSPALERLRAEWILTLLEDPTVRDSCAWNLRRAGSRSTGSLSWASTARYDRHQRGCSWCQSFGQDLDSPATALVREAVRIFTVPRSDSQPGMTPVATVDELR</sequence>
<dbReference type="SUPFAM" id="SSF88946">
    <property type="entry name" value="Sigma2 domain of RNA polymerase sigma factors"/>
    <property type="match status" value="1"/>
</dbReference>
<evidence type="ECO:0000313" key="1">
    <source>
        <dbReference type="EMBL" id="WPF81420.1"/>
    </source>
</evidence>
<accession>A0AAF0Z2V7</accession>
<dbReference type="GO" id="GO:0003700">
    <property type="term" value="F:DNA-binding transcription factor activity"/>
    <property type="evidence" value="ECO:0007669"/>
    <property type="project" value="InterPro"/>
</dbReference>
<reference evidence="2" key="1">
    <citation type="submission" date="2023-11" db="EMBL/GenBank/DDBJ databases">
        <authorList>
            <person name="Helweg L.P."/>
            <person name="Kiel A."/>
            <person name="Hitz F."/>
            <person name="Ruckert-Reed C."/>
            <person name="Busche T."/>
            <person name="Kaltschmidt B."/>
            <person name="Kaltschmidt C."/>
        </authorList>
    </citation>
    <scope>NUCLEOTIDE SEQUENCE [LARGE SCALE GENOMIC DNA]</scope>
    <source>
        <strain evidence="2">4.1</strain>
    </source>
</reference>
<dbReference type="Gene3D" id="1.10.1740.10">
    <property type="match status" value="1"/>
</dbReference>
<name>A0AAF0Z2V7_9MICO</name>
<dbReference type="InterPro" id="IPR013324">
    <property type="entry name" value="RNA_pol_sigma_r3/r4-like"/>
</dbReference>
<dbReference type="GO" id="GO:0006352">
    <property type="term" value="P:DNA-templated transcription initiation"/>
    <property type="evidence" value="ECO:0007669"/>
    <property type="project" value="InterPro"/>
</dbReference>
<proteinExistence type="predicted"/>
<protein>
    <recommendedName>
        <fullName evidence="3">RNA polymerase sigma-70 region 2 domain-containing protein</fullName>
    </recommendedName>
</protein>
<dbReference type="KEGG" id="sbil:SANBI_002714"/>
<gene>
    <name evidence="1" type="ORF">SANBI_002714</name>
</gene>
<dbReference type="EMBL" id="CP138359">
    <property type="protein sequence ID" value="WPF81420.1"/>
    <property type="molecule type" value="Genomic_DNA"/>
</dbReference>
<dbReference type="SUPFAM" id="SSF88659">
    <property type="entry name" value="Sigma3 and sigma4 domains of RNA polymerase sigma factors"/>
    <property type="match status" value="1"/>
</dbReference>
<keyword evidence="2" id="KW-1185">Reference proteome</keyword>
<evidence type="ECO:0008006" key="3">
    <source>
        <dbReference type="Google" id="ProtNLM"/>
    </source>
</evidence>
<organism evidence="1 2">
    <name type="scientific">Sanguibacter biliveldensis</name>
    <dbReference type="NCBI Taxonomy" id="3030830"/>
    <lineage>
        <taxon>Bacteria</taxon>
        <taxon>Bacillati</taxon>
        <taxon>Actinomycetota</taxon>
        <taxon>Actinomycetes</taxon>
        <taxon>Micrococcales</taxon>
        <taxon>Sanguibacteraceae</taxon>
        <taxon>Sanguibacter</taxon>
    </lineage>
</organism>
<dbReference type="Gene3D" id="1.10.10.10">
    <property type="entry name" value="Winged helix-like DNA-binding domain superfamily/Winged helix DNA-binding domain"/>
    <property type="match status" value="1"/>
</dbReference>
<dbReference type="InterPro" id="IPR013325">
    <property type="entry name" value="RNA_pol_sigma_r2"/>
</dbReference>
<evidence type="ECO:0000313" key="2">
    <source>
        <dbReference type="Proteomes" id="UP001304340"/>
    </source>
</evidence>